<comment type="subcellular location">
    <subcellularLocation>
        <location evidence="7">Cell membrane</location>
        <topology evidence="7">Multi-pass membrane protein</topology>
    </subcellularLocation>
    <subcellularLocation>
        <location evidence="1">Membrane</location>
        <topology evidence="1">Multi-pass membrane protein</topology>
    </subcellularLocation>
</comment>
<evidence type="ECO:0000256" key="3">
    <source>
        <dbReference type="ARBA" id="ARBA00022692"/>
    </source>
</evidence>
<feature type="transmembrane region" description="Helical" evidence="7">
    <location>
        <begin position="81"/>
        <end position="100"/>
    </location>
</feature>
<keyword evidence="6 7" id="KW-0472">Membrane</keyword>
<accession>A0A1F6TIT3</accession>
<keyword evidence="7" id="KW-0349">Heme</keyword>
<evidence type="ECO:0000256" key="6">
    <source>
        <dbReference type="ARBA" id="ARBA00023136"/>
    </source>
</evidence>
<comment type="subunit">
    <text evidence="7">Heterodimer of a catalytic subunit (MsrP) and a heme-binding subunit (MsrQ).</text>
</comment>
<evidence type="ECO:0000256" key="5">
    <source>
        <dbReference type="ARBA" id="ARBA00023004"/>
    </source>
</evidence>
<comment type="caution">
    <text evidence="9">The sequence shown here is derived from an EMBL/GenBank/DDBJ whole genome shotgun (WGS) entry which is preliminary data.</text>
</comment>
<comment type="function">
    <text evidence="7">Part of the MsrPQ system that repairs oxidized periplasmic proteins containing methionine sulfoxide residues (Met-O), using respiratory chain electrons. Thus protects these proteins from oxidative-stress damage caused by reactive species of oxygen and chlorine generated by the host defense mechanisms. MsrPQ is essential for the maintenance of envelope integrity under bleach stress, rescuing a wide series of structurally unrelated periplasmic proteins from methionine oxidation. MsrQ provides electrons for reduction to the reductase catalytic subunit MsrP, using the quinone pool of the respiratory chain.</text>
</comment>
<keyword evidence="7" id="KW-1003">Cell membrane</keyword>
<feature type="transmembrane region" description="Helical" evidence="7">
    <location>
        <begin position="52"/>
        <end position="69"/>
    </location>
</feature>
<dbReference type="GO" id="GO:0020037">
    <property type="term" value="F:heme binding"/>
    <property type="evidence" value="ECO:0007669"/>
    <property type="project" value="UniProtKB-UniRule"/>
</dbReference>
<feature type="transmembrane region" description="Helical" evidence="7">
    <location>
        <begin position="120"/>
        <end position="139"/>
    </location>
</feature>
<dbReference type="Proteomes" id="UP000179344">
    <property type="component" value="Unassembled WGS sequence"/>
</dbReference>
<gene>
    <name evidence="7" type="primary">msrQ</name>
    <name evidence="9" type="ORF">A2V92_06925</name>
</gene>
<keyword evidence="7" id="KW-0288">FMN</keyword>
<dbReference type="GO" id="GO:0030091">
    <property type="term" value="P:protein repair"/>
    <property type="evidence" value="ECO:0007669"/>
    <property type="project" value="UniProtKB-UniRule"/>
</dbReference>
<comment type="similarity">
    <text evidence="7">Belongs to the MsrQ family.</text>
</comment>
<keyword evidence="2 7" id="KW-0813">Transport</keyword>
<evidence type="ECO:0000256" key="1">
    <source>
        <dbReference type="ARBA" id="ARBA00004141"/>
    </source>
</evidence>
<evidence type="ECO:0000256" key="4">
    <source>
        <dbReference type="ARBA" id="ARBA00022989"/>
    </source>
</evidence>
<keyword evidence="3 7" id="KW-0812">Transmembrane</keyword>
<keyword evidence="5 7" id="KW-0408">Iron</keyword>
<keyword evidence="7" id="KW-0249">Electron transport</keyword>
<sequence length="216" mass="24074">MVWDKNQKARRVLKPAVFIAALVPLALLVEKIVTNDLGANPVETLSRYTGDWTLRFLLIALAVTPLRRLTGWGALSRFRRMLGLFAFFYAGLHFLSYAWLDQYFTWSEIVKDVAKRPFVTVGFASFLMLIPLAATSTGGMIRRLGARRWQALHRAVYAIGIGGVIHFLWLVKSDIAQPLIYAVALAILLGLRLVWALRARTAQMKTGSQTVAVAGS</sequence>
<dbReference type="GO" id="GO:0009055">
    <property type="term" value="F:electron transfer activity"/>
    <property type="evidence" value="ECO:0007669"/>
    <property type="project" value="UniProtKB-UniRule"/>
</dbReference>
<dbReference type="GO" id="GO:0016679">
    <property type="term" value="F:oxidoreductase activity, acting on diphenols and related substances as donors"/>
    <property type="evidence" value="ECO:0007669"/>
    <property type="project" value="TreeGrafter"/>
</dbReference>
<dbReference type="AlphaFoldDB" id="A0A1F6TIT3"/>
<feature type="transmembrane region" description="Helical" evidence="7">
    <location>
        <begin position="175"/>
        <end position="195"/>
    </location>
</feature>
<evidence type="ECO:0000313" key="10">
    <source>
        <dbReference type="Proteomes" id="UP000179344"/>
    </source>
</evidence>
<dbReference type="InterPro" id="IPR013130">
    <property type="entry name" value="Fe3_Rdtase_TM_dom"/>
</dbReference>
<feature type="transmembrane region" description="Helical" evidence="7">
    <location>
        <begin position="151"/>
        <end position="169"/>
    </location>
</feature>
<dbReference type="EMBL" id="MFST01000028">
    <property type="protein sequence ID" value="OGI44985.1"/>
    <property type="molecule type" value="Genomic_DNA"/>
</dbReference>
<keyword evidence="7" id="KW-0479">Metal-binding</keyword>
<feature type="domain" description="Ferric oxidoreductase" evidence="8">
    <location>
        <begin position="53"/>
        <end position="161"/>
    </location>
</feature>
<dbReference type="GO" id="GO:0005886">
    <property type="term" value="C:plasma membrane"/>
    <property type="evidence" value="ECO:0007669"/>
    <property type="project" value="UniProtKB-SubCell"/>
</dbReference>
<dbReference type="PANTHER" id="PTHR36964:SF1">
    <property type="entry name" value="PROTEIN-METHIONINE-SULFOXIDE REDUCTASE HEME-BINDING SUBUNIT MSRQ"/>
    <property type="match status" value="1"/>
</dbReference>
<proteinExistence type="inferred from homology"/>
<dbReference type="InterPro" id="IPR022837">
    <property type="entry name" value="MsrQ-like"/>
</dbReference>
<protein>
    <recommendedName>
        <fullName evidence="7">Protein-methionine-sulfoxide reductase heme-binding subunit MsrQ</fullName>
    </recommendedName>
    <alternativeName>
        <fullName evidence="7">Flavocytochrome MsrQ</fullName>
    </alternativeName>
</protein>
<dbReference type="HAMAP" id="MF_01207">
    <property type="entry name" value="MsrQ"/>
    <property type="match status" value="1"/>
</dbReference>
<name>A0A1F6TIT3_9PROT</name>
<keyword evidence="4 7" id="KW-1133">Transmembrane helix</keyword>
<dbReference type="Pfam" id="PF01794">
    <property type="entry name" value="Ferric_reduct"/>
    <property type="match status" value="1"/>
</dbReference>
<dbReference type="PANTHER" id="PTHR36964">
    <property type="entry name" value="PROTEIN-METHIONINE-SULFOXIDE REDUCTASE HEME-BINDING SUBUNIT MSRQ"/>
    <property type="match status" value="1"/>
</dbReference>
<evidence type="ECO:0000256" key="2">
    <source>
        <dbReference type="ARBA" id="ARBA00022448"/>
    </source>
</evidence>
<keyword evidence="7" id="KW-0285">Flavoprotein</keyword>
<reference evidence="9 10" key="1">
    <citation type="journal article" date="2016" name="Nat. Commun.">
        <title>Thousands of microbial genomes shed light on interconnected biogeochemical processes in an aquifer system.</title>
        <authorList>
            <person name="Anantharaman K."/>
            <person name="Brown C.T."/>
            <person name="Hug L.A."/>
            <person name="Sharon I."/>
            <person name="Castelle C.J."/>
            <person name="Probst A.J."/>
            <person name="Thomas B.C."/>
            <person name="Singh A."/>
            <person name="Wilkins M.J."/>
            <person name="Karaoz U."/>
            <person name="Brodie E.L."/>
            <person name="Williams K.H."/>
            <person name="Hubbard S.S."/>
            <person name="Banfield J.F."/>
        </authorList>
    </citation>
    <scope>NUCLEOTIDE SEQUENCE [LARGE SCALE GENOMIC DNA]</scope>
</reference>
<evidence type="ECO:0000256" key="7">
    <source>
        <dbReference type="HAMAP-Rule" id="MF_01207"/>
    </source>
</evidence>
<feature type="transmembrane region" description="Helical" evidence="7">
    <location>
        <begin position="12"/>
        <end position="32"/>
    </location>
</feature>
<comment type="cofactor">
    <cofactor evidence="7">
        <name>heme b</name>
        <dbReference type="ChEBI" id="CHEBI:60344"/>
    </cofactor>
    <text evidence="7">Binds 1 heme b (iron(II)-protoporphyrin IX) group per subunit.</text>
</comment>
<organism evidence="9 10">
    <name type="scientific">Candidatus Muproteobacteria bacterium RBG_16_65_31</name>
    <dbReference type="NCBI Taxonomy" id="1817759"/>
    <lineage>
        <taxon>Bacteria</taxon>
        <taxon>Pseudomonadati</taxon>
        <taxon>Pseudomonadota</taxon>
        <taxon>Candidatus Muproteobacteria</taxon>
    </lineage>
</organism>
<dbReference type="GO" id="GO:0046872">
    <property type="term" value="F:metal ion binding"/>
    <property type="evidence" value="ECO:0007669"/>
    <property type="project" value="UniProtKB-KW"/>
</dbReference>
<comment type="cofactor">
    <cofactor evidence="7">
        <name>FMN</name>
        <dbReference type="ChEBI" id="CHEBI:58210"/>
    </cofactor>
    <text evidence="7">Binds 1 FMN per subunit.</text>
</comment>
<evidence type="ECO:0000259" key="8">
    <source>
        <dbReference type="Pfam" id="PF01794"/>
    </source>
</evidence>
<dbReference type="GO" id="GO:0010181">
    <property type="term" value="F:FMN binding"/>
    <property type="evidence" value="ECO:0007669"/>
    <property type="project" value="UniProtKB-UniRule"/>
</dbReference>
<evidence type="ECO:0000313" key="9">
    <source>
        <dbReference type="EMBL" id="OGI44985.1"/>
    </source>
</evidence>